<evidence type="ECO:0000313" key="2">
    <source>
        <dbReference type="EMBL" id="KAK1716721.1"/>
    </source>
</evidence>
<organism evidence="2 3">
    <name type="scientific">Glomerella acutata</name>
    <name type="common">Colletotrichum acutatum</name>
    <dbReference type="NCBI Taxonomy" id="27357"/>
    <lineage>
        <taxon>Eukaryota</taxon>
        <taxon>Fungi</taxon>
        <taxon>Dikarya</taxon>
        <taxon>Ascomycota</taxon>
        <taxon>Pezizomycotina</taxon>
        <taxon>Sordariomycetes</taxon>
        <taxon>Hypocreomycetidae</taxon>
        <taxon>Glomerellales</taxon>
        <taxon>Glomerellaceae</taxon>
        <taxon>Colletotrichum</taxon>
        <taxon>Colletotrichum acutatum species complex</taxon>
    </lineage>
</organism>
<name>A0AAD8UFN0_GLOAC</name>
<proteinExistence type="predicted"/>
<feature type="transmembrane region" description="Helical" evidence="1">
    <location>
        <begin position="6"/>
        <end position="31"/>
    </location>
</feature>
<protein>
    <submittedName>
        <fullName evidence="2">Uncharacterized protein</fullName>
    </submittedName>
</protein>
<comment type="caution">
    <text evidence="2">The sequence shown here is derived from an EMBL/GenBank/DDBJ whole genome shotgun (WGS) entry which is preliminary data.</text>
</comment>
<dbReference type="RefSeq" id="XP_060360651.1">
    <property type="nucleotide sequence ID" value="XM_060502873.1"/>
</dbReference>
<dbReference type="Proteomes" id="UP001244207">
    <property type="component" value="Unassembled WGS sequence"/>
</dbReference>
<dbReference type="GeneID" id="85386772"/>
<accession>A0AAD8UFN0</accession>
<dbReference type="EMBL" id="JAHMHS010000113">
    <property type="protein sequence ID" value="KAK1716721.1"/>
    <property type="molecule type" value="Genomic_DNA"/>
</dbReference>
<keyword evidence="3" id="KW-1185">Reference proteome</keyword>
<reference evidence="2" key="1">
    <citation type="submission" date="2021-12" db="EMBL/GenBank/DDBJ databases">
        <title>Comparative genomics, transcriptomics and evolutionary studies reveal genomic signatures of adaptation to plant cell wall in hemibiotrophic fungi.</title>
        <authorList>
            <consortium name="DOE Joint Genome Institute"/>
            <person name="Baroncelli R."/>
            <person name="Diaz J.F."/>
            <person name="Benocci T."/>
            <person name="Peng M."/>
            <person name="Battaglia E."/>
            <person name="Haridas S."/>
            <person name="Andreopoulos W."/>
            <person name="Labutti K."/>
            <person name="Pangilinan J."/>
            <person name="Floch G.L."/>
            <person name="Makela M.R."/>
            <person name="Henrissat B."/>
            <person name="Grigoriev I.V."/>
            <person name="Crouch J.A."/>
            <person name="De Vries R.P."/>
            <person name="Sukno S.A."/>
            <person name="Thon M.R."/>
        </authorList>
    </citation>
    <scope>NUCLEOTIDE SEQUENCE</scope>
    <source>
        <strain evidence="2">CBS 112980</strain>
    </source>
</reference>
<keyword evidence="1" id="KW-0472">Membrane</keyword>
<sequence>MDRWFWWWSLLALVPILERGAGFARFAVWFPRWVCKHDWTVKQPGKRCGKRSSFALFSVVRVVWVSCVEVVRSILPFQVLSYPPVSPIMTPVLTSHCRSVVWVVLFFFFPFLNCSGDRRLALP</sequence>
<feature type="transmembrane region" description="Helical" evidence="1">
    <location>
        <begin position="92"/>
        <end position="112"/>
    </location>
</feature>
<evidence type="ECO:0000256" key="1">
    <source>
        <dbReference type="SAM" id="Phobius"/>
    </source>
</evidence>
<dbReference type="AlphaFoldDB" id="A0AAD8UFN0"/>
<feature type="transmembrane region" description="Helical" evidence="1">
    <location>
        <begin position="52"/>
        <end position="72"/>
    </location>
</feature>
<keyword evidence="1" id="KW-0812">Transmembrane</keyword>
<evidence type="ECO:0000313" key="3">
    <source>
        <dbReference type="Proteomes" id="UP001244207"/>
    </source>
</evidence>
<keyword evidence="1" id="KW-1133">Transmembrane helix</keyword>
<gene>
    <name evidence="2" type="ORF">BDZ83DRAFT_40583</name>
</gene>